<evidence type="ECO:0000256" key="13">
    <source>
        <dbReference type="ARBA" id="ARBA00023204"/>
    </source>
</evidence>
<feature type="binding site" evidence="17">
    <location>
        <begin position="644"/>
        <end position="651"/>
    </location>
    <ligand>
        <name>ATP</name>
        <dbReference type="ChEBI" id="CHEBI:30616"/>
    </ligand>
</feature>
<keyword evidence="4 17" id="KW-0677">Repeat</keyword>
<feature type="binding site" evidence="17">
    <location>
        <begin position="32"/>
        <end position="39"/>
    </location>
    <ligand>
        <name>ATP</name>
        <dbReference type="ChEBI" id="CHEBI:30616"/>
    </ligand>
</feature>
<dbReference type="NCBIfam" id="NF001503">
    <property type="entry name" value="PRK00349.1"/>
    <property type="match status" value="1"/>
</dbReference>
<evidence type="ECO:0000256" key="17">
    <source>
        <dbReference type="HAMAP-Rule" id="MF_00205"/>
    </source>
</evidence>
<name>A0A2I1IKM1_9ACTO</name>
<evidence type="ECO:0000256" key="8">
    <source>
        <dbReference type="ARBA" id="ARBA00022771"/>
    </source>
</evidence>
<evidence type="ECO:0000256" key="15">
    <source>
        <dbReference type="ARBA" id="ARBA00039316"/>
    </source>
</evidence>
<dbReference type="Gene3D" id="3.40.50.300">
    <property type="entry name" value="P-loop containing nucleotide triphosphate hydrolases"/>
    <property type="match status" value="2"/>
</dbReference>
<dbReference type="InterPro" id="IPR017871">
    <property type="entry name" value="ABC_transporter-like_CS"/>
</dbReference>
<evidence type="ECO:0000313" key="20">
    <source>
        <dbReference type="Proteomes" id="UP000235122"/>
    </source>
</evidence>
<dbReference type="RefSeq" id="WP_024331446.1">
    <property type="nucleotide sequence ID" value="NZ_JASOXK010000004.1"/>
</dbReference>
<dbReference type="GO" id="GO:0006289">
    <property type="term" value="P:nucleotide-excision repair"/>
    <property type="evidence" value="ECO:0007669"/>
    <property type="project" value="UniProtKB-UniRule"/>
</dbReference>
<dbReference type="EMBL" id="PKKO01000006">
    <property type="protein sequence ID" value="PKY71678.1"/>
    <property type="molecule type" value="Genomic_DNA"/>
</dbReference>
<comment type="caution">
    <text evidence="19">The sequence shown here is derived from an EMBL/GenBank/DDBJ whole genome shotgun (WGS) entry which is preliminary data.</text>
</comment>
<dbReference type="AlphaFoldDB" id="A0A2I1IKM1"/>
<dbReference type="STRING" id="33007.HMPREF3198_01973"/>
<dbReference type="GO" id="GO:0005524">
    <property type="term" value="F:ATP binding"/>
    <property type="evidence" value="ECO:0007669"/>
    <property type="project" value="UniProtKB-UniRule"/>
</dbReference>
<dbReference type="GO" id="GO:0009432">
    <property type="term" value="P:SOS response"/>
    <property type="evidence" value="ECO:0007669"/>
    <property type="project" value="UniProtKB-UniRule"/>
</dbReference>
<keyword evidence="11 17" id="KW-0267">Excision nuclease</keyword>
<dbReference type="GeneID" id="35867134"/>
<dbReference type="Pfam" id="PF17755">
    <property type="entry name" value="UvrA_DNA-bind"/>
    <property type="match status" value="1"/>
</dbReference>
<proteinExistence type="inferred from homology"/>
<keyword evidence="6 17" id="KW-0227">DNA damage</keyword>
<dbReference type="InterPro" id="IPR041552">
    <property type="entry name" value="UvrA_DNA-bd"/>
</dbReference>
<dbReference type="SMART" id="SM00382">
    <property type="entry name" value="AAA"/>
    <property type="match status" value="1"/>
</dbReference>
<evidence type="ECO:0000256" key="7">
    <source>
        <dbReference type="ARBA" id="ARBA00022769"/>
    </source>
</evidence>
<keyword evidence="17" id="KW-0742">SOS response</keyword>
<keyword evidence="13 17" id="KW-0234">DNA repair</keyword>
<keyword evidence="10 17" id="KW-0067">ATP-binding</keyword>
<gene>
    <name evidence="17" type="primary">uvrA</name>
    <name evidence="19" type="ORF">CYJ19_10720</name>
</gene>
<dbReference type="GO" id="GO:0003677">
    <property type="term" value="F:DNA binding"/>
    <property type="evidence" value="ECO:0007669"/>
    <property type="project" value="UniProtKB-UniRule"/>
</dbReference>
<keyword evidence="5 17" id="KW-0547">Nucleotide-binding</keyword>
<evidence type="ECO:0000256" key="5">
    <source>
        <dbReference type="ARBA" id="ARBA00022741"/>
    </source>
</evidence>
<evidence type="ECO:0000256" key="10">
    <source>
        <dbReference type="ARBA" id="ARBA00022840"/>
    </source>
</evidence>
<comment type="similarity">
    <text evidence="14 17">Belongs to the ABC transporter superfamily. UvrA family.</text>
</comment>
<evidence type="ECO:0000256" key="12">
    <source>
        <dbReference type="ARBA" id="ARBA00023125"/>
    </source>
</evidence>
<feature type="zinc finger region" description="C4-type" evidence="17">
    <location>
        <begin position="743"/>
        <end position="769"/>
    </location>
</feature>
<dbReference type="GO" id="GO:0009380">
    <property type="term" value="C:excinuclease repair complex"/>
    <property type="evidence" value="ECO:0007669"/>
    <property type="project" value="InterPro"/>
</dbReference>
<dbReference type="InterPro" id="IPR027417">
    <property type="entry name" value="P-loop_NTPase"/>
</dbReference>
<keyword evidence="3 17" id="KW-0479">Metal-binding</keyword>
<evidence type="ECO:0000256" key="14">
    <source>
        <dbReference type="ARBA" id="ARBA00038000"/>
    </source>
</evidence>
<evidence type="ECO:0000256" key="4">
    <source>
        <dbReference type="ARBA" id="ARBA00022737"/>
    </source>
</evidence>
<dbReference type="InterPro" id="IPR003439">
    <property type="entry name" value="ABC_transporter-like_ATP-bd"/>
</dbReference>
<dbReference type="InterPro" id="IPR003593">
    <property type="entry name" value="AAA+_ATPase"/>
</dbReference>
<dbReference type="Proteomes" id="UP000235122">
    <property type="component" value="Unassembled WGS sequence"/>
</dbReference>
<evidence type="ECO:0000313" key="19">
    <source>
        <dbReference type="EMBL" id="PKY71678.1"/>
    </source>
</evidence>
<comment type="subcellular location">
    <subcellularLocation>
        <location evidence="1 17">Cytoplasm</location>
    </subcellularLocation>
</comment>
<dbReference type="InterPro" id="IPR041102">
    <property type="entry name" value="UvrA_inter"/>
</dbReference>
<dbReference type="CDD" id="cd03271">
    <property type="entry name" value="ABC_UvrA_II"/>
    <property type="match status" value="1"/>
</dbReference>
<dbReference type="Gene3D" id="1.20.1580.10">
    <property type="entry name" value="ABC transporter ATPase like domain"/>
    <property type="match status" value="2"/>
</dbReference>
<evidence type="ECO:0000256" key="3">
    <source>
        <dbReference type="ARBA" id="ARBA00022723"/>
    </source>
</evidence>
<evidence type="ECO:0000256" key="2">
    <source>
        <dbReference type="ARBA" id="ARBA00022490"/>
    </source>
</evidence>
<dbReference type="Pfam" id="PF17760">
    <property type="entry name" value="UvrA_inter"/>
    <property type="match status" value="1"/>
</dbReference>
<reference evidence="19 20" key="1">
    <citation type="submission" date="2017-12" db="EMBL/GenBank/DDBJ databases">
        <title>Phylogenetic diversity of female urinary microbiome.</title>
        <authorList>
            <person name="Thomas-White K."/>
            <person name="Wolfe A.J."/>
        </authorList>
    </citation>
    <scope>NUCLEOTIDE SEQUENCE [LARGE SCALE GENOMIC DNA]</scope>
    <source>
        <strain evidence="19 20">UMB0402</strain>
    </source>
</reference>
<evidence type="ECO:0000256" key="11">
    <source>
        <dbReference type="ARBA" id="ARBA00022881"/>
    </source>
</evidence>
<comment type="function">
    <text evidence="17">The UvrABC repair system catalyzes the recognition and processing of DNA lesions. UvrA is an ATPase and a DNA-binding protein. A damage recognition complex composed of 2 UvrA and 2 UvrB subunits scans DNA for abnormalities. When the presence of a lesion has been verified by UvrB, the UvrA molecules dissociate.</text>
</comment>
<protein>
    <recommendedName>
        <fullName evidence="15 17">UvrABC system protein A</fullName>
        <shortName evidence="17">UvrA protein</shortName>
    </recommendedName>
    <alternativeName>
        <fullName evidence="16 17">Excinuclease ABC subunit A</fullName>
    </alternativeName>
</protein>
<accession>A0A2I1IKM1</accession>
<comment type="caution">
    <text evidence="17">Lacks conserved residue(s) required for the propagation of feature annotation.</text>
</comment>
<dbReference type="InterPro" id="IPR013815">
    <property type="entry name" value="ATP_grasp_subdomain_1"/>
</dbReference>
<evidence type="ECO:0000256" key="16">
    <source>
        <dbReference type="ARBA" id="ARBA00042156"/>
    </source>
</evidence>
<dbReference type="Gene3D" id="3.30.1490.20">
    <property type="entry name" value="ATP-grasp fold, A domain"/>
    <property type="match status" value="1"/>
</dbReference>
<dbReference type="HAMAP" id="MF_00205">
    <property type="entry name" value="UvrA"/>
    <property type="match status" value="1"/>
</dbReference>
<dbReference type="Gene3D" id="1.10.8.280">
    <property type="entry name" value="ABC transporter ATPase domain-like"/>
    <property type="match status" value="1"/>
</dbReference>
<dbReference type="GO" id="GO:0016887">
    <property type="term" value="F:ATP hydrolysis activity"/>
    <property type="evidence" value="ECO:0007669"/>
    <property type="project" value="InterPro"/>
</dbReference>
<feature type="domain" description="ABC transporter" evidence="18">
    <location>
        <begin position="609"/>
        <end position="940"/>
    </location>
</feature>
<dbReference type="SUPFAM" id="SSF52540">
    <property type="entry name" value="P-loop containing nucleoside triphosphate hydrolases"/>
    <property type="match status" value="2"/>
</dbReference>
<dbReference type="PROSITE" id="PS00211">
    <property type="entry name" value="ABC_TRANSPORTER_1"/>
    <property type="match status" value="2"/>
</dbReference>
<evidence type="ECO:0000256" key="1">
    <source>
        <dbReference type="ARBA" id="ARBA00004496"/>
    </source>
</evidence>
<dbReference type="GO" id="GO:0005737">
    <property type="term" value="C:cytoplasm"/>
    <property type="evidence" value="ECO:0007669"/>
    <property type="project" value="UniProtKB-SubCell"/>
</dbReference>
<keyword evidence="9 17" id="KW-0862">Zinc</keyword>
<keyword evidence="12 17" id="KW-0238">DNA-binding</keyword>
<keyword evidence="8 17" id="KW-0863">Zinc-finger</keyword>
<organism evidence="19 20">
    <name type="scientific">Winkia neuii</name>
    <dbReference type="NCBI Taxonomy" id="33007"/>
    <lineage>
        <taxon>Bacteria</taxon>
        <taxon>Bacillati</taxon>
        <taxon>Actinomycetota</taxon>
        <taxon>Actinomycetes</taxon>
        <taxon>Actinomycetales</taxon>
        <taxon>Actinomycetaceae</taxon>
        <taxon>Winkia</taxon>
    </lineage>
</organism>
<keyword evidence="20" id="KW-1185">Reference proteome</keyword>
<dbReference type="PANTHER" id="PTHR43152:SF3">
    <property type="entry name" value="UVRABC SYSTEM PROTEIN A"/>
    <property type="match status" value="1"/>
</dbReference>
<evidence type="ECO:0000256" key="9">
    <source>
        <dbReference type="ARBA" id="ARBA00022833"/>
    </source>
</evidence>
<dbReference type="FunFam" id="1.20.1580.10:FF:000002">
    <property type="entry name" value="UvrABC system protein A"/>
    <property type="match status" value="1"/>
</dbReference>
<sequence>MSENLLVRGARQHNLKGIDVDLPRDSLIVFSGLSGSGKSSLAFDTIFAEGQRRYVESLSSYARQFLGQMDKPDVDFIEGLSPAVSIDQKSTSRNPRSTVGTITEVYDYLRLLFARAGVPHCPECGQKISSQSPQQVVDKLLEYPEGTRFQVLAPVVRGRKGEYADVFDDMRARGFSRVKVDGEQIRLEEAPKLEKKLKHNIEVVVDRIVLREGVRVRLTDSVETAMELAEGRVFIEFIPKQDGDISGLRKFSEHRACPNDHELVLDEIEPRTFSFNAPYGACDACDGIGYKLQVDPDLLVPDEELSLGEGAVSIWSPSNKYFMRQLDALGKELGFSLDTPWKELPKKVRNALIKGKDYKVKVRYRNRWGRERVYASGFEGAVHYVERKHAETESDTQRARYEDYMRDVPCAKCHGKRLKPEVLAVTVGGKSIAEVTDMSIERSAEFLSALQLEGPGRKIARPILTEIKARLAFLNDVGLSYLTLSRAAGTLSGGEAQRIRLATQIGSGLVGVLYVLDEPSIGLHQRDNAQLIKTLVRLRDLGNTLIVVEHDEETIRSADWIVDIGPGAGEGGGHVVYSGPVKGIEAAKGSLTGDYLAGRRKIEVPEARRKFDKSSKLSVHGARENNLKNIDVDFPLGLFTAVTGVSGSGKSTLVNQILYQSLARTLNRARTVPGRHKSISGMEQLRKVVHVDQSPIGRTPRSNPATYTGVWDSVRKLFAETPEAKVRGYGPGRFSFNVKGGRCETCKGDGTIKIEMNFLPDVYVACETCHGARYNRETLEIRYRGKTVADVLNMPISEAVTFFEAIPRISRYLQTLVDVGLGYVRLGQSATTLSGGEAQRVKLASELHKRSNGKTVYILDEPTTGLHLEDIRKLLLVLQGLVDKGNTVIVIEHNLDVIKSADWLIDIGPEGGEGGGTIVATGTPEQVAANEASWTGRYLKPLLEA</sequence>
<keyword evidence="7 17" id="KW-0228">DNA excision</keyword>
<dbReference type="GO" id="GO:0008270">
    <property type="term" value="F:zinc ion binding"/>
    <property type="evidence" value="ECO:0007669"/>
    <property type="project" value="UniProtKB-UniRule"/>
</dbReference>
<dbReference type="GO" id="GO:0009381">
    <property type="term" value="F:excinuclease ABC activity"/>
    <property type="evidence" value="ECO:0007669"/>
    <property type="project" value="UniProtKB-UniRule"/>
</dbReference>
<dbReference type="NCBIfam" id="TIGR00630">
    <property type="entry name" value="uvra"/>
    <property type="match status" value="1"/>
</dbReference>
<dbReference type="PANTHER" id="PTHR43152">
    <property type="entry name" value="UVRABC SYSTEM PROTEIN A"/>
    <property type="match status" value="1"/>
</dbReference>
<dbReference type="InterPro" id="IPR004602">
    <property type="entry name" value="UvrA"/>
</dbReference>
<comment type="subunit">
    <text evidence="17">Forms a heterotetramer with UvrB during the search for lesions.</text>
</comment>
<dbReference type="PROSITE" id="PS50893">
    <property type="entry name" value="ABC_TRANSPORTER_2"/>
    <property type="match status" value="1"/>
</dbReference>
<evidence type="ECO:0000259" key="18">
    <source>
        <dbReference type="PROSITE" id="PS50893"/>
    </source>
</evidence>
<keyword evidence="2 17" id="KW-0963">Cytoplasm</keyword>
<evidence type="ECO:0000256" key="6">
    <source>
        <dbReference type="ARBA" id="ARBA00022763"/>
    </source>
</evidence>